<keyword evidence="2" id="KW-1185">Reference proteome</keyword>
<protein>
    <submittedName>
        <fullName evidence="1">Uncharacterized protein</fullName>
    </submittedName>
</protein>
<comment type="caution">
    <text evidence="1">The sequence shown here is derived from an EMBL/GenBank/DDBJ whole genome shotgun (WGS) entry which is preliminary data.</text>
</comment>
<accession>A0A928VRE7</accession>
<reference evidence="1" key="1">
    <citation type="submission" date="2020-10" db="EMBL/GenBank/DDBJ databases">
        <authorList>
            <person name="Castelo-Branco R."/>
            <person name="Eusebio N."/>
            <person name="Adriana R."/>
            <person name="Vieira A."/>
            <person name="Brugerolle De Fraissinette N."/>
            <person name="Rezende De Castro R."/>
            <person name="Schneider M.P."/>
            <person name="Vasconcelos V."/>
            <person name="Leao P.N."/>
        </authorList>
    </citation>
    <scope>NUCLEOTIDE SEQUENCE</scope>
    <source>
        <strain evidence="1">LEGE 11480</strain>
    </source>
</reference>
<organism evidence="1 2">
    <name type="scientific">Romeriopsis navalis LEGE 11480</name>
    <dbReference type="NCBI Taxonomy" id="2777977"/>
    <lineage>
        <taxon>Bacteria</taxon>
        <taxon>Bacillati</taxon>
        <taxon>Cyanobacteriota</taxon>
        <taxon>Cyanophyceae</taxon>
        <taxon>Leptolyngbyales</taxon>
        <taxon>Leptolyngbyaceae</taxon>
        <taxon>Romeriopsis</taxon>
        <taxon>Romeriopsis navalis</taxon>
    </lineage>
</organism>
<evidence type="ECO:0000313" key="1">
    <source>
        <dbReference type="EMBL" id="MBE9033358.1"/>
    </source>
</evidence>
<dbReference type="Proteomes" id="UP000625316">
    <property type="component" value="Unassembled WGS sequence"/>
</dbReference>
<dbReference type="AlphaFoldDB" id="A0A928VRE7"/>
<name>A0A928VRE7_9CYAN</name>
<sequence length="68" mass="8045">MLLRRIGRGHLPVGRAFFQLTCPRLLPVLMMFRRLRRPALISLIEIDRMILNHLIFLAVMHLAGVWKR</sequence>
<gene>
    <name evidence="1" type="ORF">IQ266_26850</name>
</gene>
<dbReference type="EMBL" id="JADEXQ010000183">
    <property type="protein sequence ID" value="MBE9033358.1"/>
    <property type="molecule type" value="Genomic_DNA"/>
</dbReference>
<evidence type="ECO:0000313" key="2">
    <source>
        <dbReference type="Proteomes" id="UP000625316"/>
    </source>
</evidence>
<proteinExistence type="predicted"/>